<dbReference type="InterPro" id="IPR001646">
    <property type="entry name" value="5peptide_repeat"/>
</dbReference>
<dbReference type="EMBL" id="QUBQ01000004">
    <property type="protein sequence ID" value="REK71874.1"/>
    <property type="molecule type" value="Genomic_DNA"/>
</dbReference>
<accession>A0A371P7F7</accession>
<protein>
    <submittedName>
        <fullName evidence="1">Pentapeptide repeat-containing protein</fullName>
    </submittedName>
</protein>
<dbReference type="Gene3D" id="2.160.20.80">
    <property type="entry name" value="E3 ubiquitin-protein ligase SopA"/>
    <property type="match status" value="1"/>
</dbReference>
<keyword evidence="2" id="KW-1185">Reference proteome</keyword>
<dbReference type="Pfam" id="PF13599">
    <property type="entry name" value="Pentapeptide_4"/>
    <property type="match status" value="1"/>
</dbReference>
<name>A0A371P7F7_9BACL</name>
<proteinExistence type="predicted"/>
<sequence>MKAMTKKKTMKIESPILPANLPILSKPDLAVQDFIEMGIIQDCVFDDRDIDRVTFEKIIFKNVIFADTSWTRMEMTDVIFEKCDFSNAEWTDAVIHRTEFRDCKMIGLQLTGATIRNVLIDNALADYASLRVSNTKQFIIQDSSFSRADICFAKLQKTELSRCNIDRAQFSGTPLSGIDLSDCEFNGLSVNIEDLKGCIISREQAYVFAALFGLVVNE</sequence>
<comment type="caution">
    <text evidence="1">The sequence shown here is derived from an EMBL/GenBank/DDBJ whole genome shotgun (WGS) entry which is preliminary data.</text>
</comment>
<dbReference type="AlphaFoldDB" id="A0A371P7F7"/>
<dbReference type="OrthoDB" id="9798656at2"/>
<dbReference type="PANTHER" id="PTHR42999">
    <property type="entry name" value="ANTIBIOTIC RESISTANCE PROTEIN MCBG"/>
    <property type="match status" value="1"/>
</dbReference>
<dbReference type="Proteomes" id="UP000261905">
    <property type="component" value="Unassembled WGS sequence"/>
</dbReference>
<reference evidence="1 2" key="1">
    <citation type="submission" date="2018-08" db="EMBL/GenBank/DDBJ databases">
        <title>Paenibacillus sp. M4BSY-1, whole genome shotgun sequence.</title>
        <authorList>
            <person name="Tuo L."/>
        </authorList>
    </citation>
    <scope>NUCLEOTIDE SEQUENCE [LARGE SCALE GENOMIC DNA]</scope>
    <source>
        <strain evidence="1 2">M4BSY-1</strain>
    </source>
</reference>
<evidence type="ECO:0000313" key="1">
    <source>
        <dbReference type="EMBL" id="REK71874.1"/>
    </source>
</evidence>
<organism evidence="1 2">
    <name type="scientific">Paenibacillus paeoniae</name>
    <dbReference type="NCBI Taxonomy" id="2292705"/>
    <lineage>
        <taxon>Bacteria</taxon>
        <taxon>Bacillati</taxon>
        <taxon>Bacillota</taxon>
        <taxon>Bacilli</taxon>
        <taxon>Bacillales</taxon>
        <taxon>Paenibacillaceae</taxon>
        <taxon>Paenibacillus</taxon>
    </lineage>
</organism>
<gene>
    <name evidence="1" type="ORF">DX130_19390</name>
</gene>
<dbReference type="SUPFAM" id="SSF141571">
    <property type="entry name" value="Pentapeptide repeat-like"/>
    <property type="match status" value="1"/>
</dbReference>
<evidence type="ECO:0000313" key="2">
    <source>
        <dbReference type="Proteomes" id="UP000261905"/>
    </source>
</evidence>
<dbReference type="InterPro" id="IPR052949">
    <property type="entry name" value="PA_immunity-related"/>
</dbReference>
<dbReference type="PANTHER" id="PTHR42999:SF1">
    <property type="entry name" value="PENTAPEPTIDE REPEAT-CONTAINING PROTEIN"/>
    <property type="match status" value="1"/>
</dbReference>